<accession>A0A379MS02</accession>
<keyword evidence="2" id="KW-1185">Reference proteome</keyword>
<protein>
    <recommendedName>
        <fullName evidence="3">LysM domain-containing protein</fullName>
    </recommendedName>
</protein>
<dbReference type="STRING" id="880526.GCA_000427365_00557"/>
<reference evidence="1 2" key="1">
    <citation type="submission" date="2018-06" db="EMBL/GenBank/DDBJ databases">
        <authorList>
            <consortium name="Pathogen Informatics"/>
            <person name="Doyle S."/>
        </authorList>
    </citation>
    <scope>NUCLEOTIDE SEQUENCE [LARGE SCALE GENOMIC DNA]</scope>
    <source>
        <strain evidence="1 2">NCTC11190</strain>
    </source>
</reference>
<name>A0A379MS02_9BACT</name>
<dbReference type="AlphaFoldDB" id="A0A379MS02"/>
<dbReference type="RefSeq" id="WP_027290355.1">
    <property type="nucleotide sequence ID" value="NZ_UGVL01000001.1"/>
</dbReference>
<dbReference type="EMBL" id="UGVL01000001">
    <property type="protein sequence ID" value="SUE33680.1"/>
    <property type="molecule type" value="Genomic_DNA"/>
</dbReference>
<evidence type="ECO:0000313" key="2">
    <source>
        <dbReference type="Proteomes" id="UP000255233"/>
    </source>
</evidence>
<sequence>MKTIRTVSNQTVFDLAVKYYGTCEAVAELIGNNPGLRNDPAALATLGIDYVADGGFYADAALLAGQEVRIDNDSRTLRQMVVKELQNKEINTFGL</sequence>
<organism evidence="1 2">
    <name type="scientific">Rikenella microfusus</name>
    <dbReference type="NCBI Taxonomy" id="28139"/>
    <lineage>
        <taxon>Bacteria</taxon>
        <taxon>Pseudomonadati</taxon>
        <taxon>Bacteroidota</taxon>
        <taxon>Bacteroidia</taxon>
        <taxon>Bacteroidales</taxon>
        <taxon>Rikenellaceae</taxon>
        <taxon>Rikenella</taxon>
    </lineage>
</organism>
<proteinExistence type="predicted"/>
<dbReference type="Proteomes" id="UP000255233">
    <property type="component" value="Unassembled WGS sequence"/>
</dbReference>
<evidence type="ECO:0000313" key="1">
    <source>
        <dbReference type="EMBL" id="SUE33680.1"/>
    </source>
</evidence>
<evidence type="ECO:0008006" key="3">
    <source>
        <dbReference type="Google" id="ProtNLM"/>
    </source>
</evidence>
<dbReference type="OrthoDB" id="1100373at2"/>
<gene>
    <name evidence="1" type="ORF">NCTC11190_00890</name>
</gene>